<name>A0A2I0UH85_LIMLA</name>
<protein>
    <submittedName>
        <fullName evidence="1">Uncharacterized protein</fullName>
    </submittedName>
</protein>
<sequence>MKQSKSMVIVFNPKCTYSAMDNEGCPSKPLFGTVLLHPARDQAAKTALGIHDVVAPYIYTAGQVSCQPDQLPHPFDLIPSSPAVNTARDRIEDSSKNCDAVAVLRYKTEMKERLIKSALGSWSIFPQTKGVLKLA</sequence>
<reference evidence="2" key="2">
    <citation type="submission" date="2017-12" db="EMBL/GenBank/DDBJ databases">
        <title>Genome sequence of the Bar-tailed Godwit (Limosa lapponica baueri).</title>
        <authorList>
            <person name="Lima N.C.B."/>
            <person name="Parody-Merino A.M."/>
            <person name="Battley P.F."/>
            <person name="Fidler A.E."/>
            <person name="Prosdocimi F."/>
        </authorList>
    </citation>
    <scope>NUCLEOTIDE SEQUENCE [LARGE SCALE GENOMIC DNA]</scope>
</reference>
<keyword evidence="2" id="KW-1185">Reference proteome</keyword>
<dbReference type="EMBL" id="KZ505762">
    <property type="protein sequence ID" value="PKU45398.1"/>
    <property type="molecule type" value="Genomic_DNA"/>
</dbReference>
<dbReference type="Proteomes" id="UP000233556">
    <property type="component" value="Unassembled WGS sequence"/>
</dbReference>
<proteinExistence type="predicted"/>
<reference evidence="2" key="1">
    <citation type="submission" date="2017-11" db="EMBL/GenBank/DDBJ databases">
        <authorList>
            <person name="Lima N.C."/>
            <person name="Parody-Merino A.M."/>
            <person name="Battley P.F."/>
            <person name="Fidler A.E."/>
            <person name="Prosdocimi F."/>
        </authorList>
    </citation>
    <scope>NUCLEOTIDE SEQUENCE [LARGE SCALE GENOMIC DNA]</scope>
</reference>
<evidence type="ECO:0000313" key="1">
    <source>
        <dbReference type="EMBL" id="PKU45398.1"/>
    </source>
</evidence>
<organism evidence="1 2">
    <name type="scientific">Limosa lapponica baueri</name>
    <dbReference type="NCBI Taxonomy" id="1758121"/>
    <lineage>
        <taxon>Eukaryota</taxon>
        <taxon>Metazoa</taxon>
        <taxon>Chordata</taxon>
        <taxon>Craniata</taxon>
        <taxon>Vertebrata</taxon>
        <taxon>Euteleostomi</taxon>
        <taxon>Archelosauria</taxon>
        <taxon>Archosauria</taxon>
        <taxon>Dinosauria</taxon>
        <taxon>Saurischia</taxon>
        <taxon>Theropoda</taxon>
        <taxon>Coelurosauria</taxon>
        <taxon>Aves</taxon>
        <taxon>Neognathae</taxon>
        <taxon>Neoaves</taxon>
        <taxon>Charadriiformes</taxon>
        <taxon>Scolopacidae</taxon>
        <taxon>Limosa</taxon>
    </lineage>
</organism>
<gene>
    <name evidence="1" type="ORF">llap_4283</name>
</gene>
<dbReference type="AlphaFoldDB" id="A0A2I0UH85"/>
<accession>A0A2I0UH85</accession>
<evidence type="ECO:0000313" key="2">
    <source>
        <dbReference type="Proteomes" id="UP000233556"/>
    </source>
</evidence>